<protein>
    <submittedName>
        <fullName evidence="1">Uncharacterized protein</fullName>
    </submittedName>
</protein>
<organism evidence="1 2">
    <name type="scientific">Gossypium schwendimanii</name>
    <name type="common">Cotton</name>
    <dbReference type="NCBI Taxonomy" id="34291"/>
    <lineage>
        <taxon>Eukaryota</taxon>
        <taxon>Viridiplantae</taxon>
        <taxon>Streptophyta</taxon>
        <taxon>Embryophyta</taxon>
        <taxon>Tracheophyta</taxon>
        <taxon>Spermatophyta</taxon>
        <taxon>Magnoliopsida</taxon>
        <taxon>eudicotyledons</taxon>
        <taxon>Gunneridae</taxon>
        <taxon>Pentapetalae</taxon>
        <taxon>rosids</taxon>
        <taxon>malvids</taxon>
        <taxon>Malvales</taxon>
        <taxon>Malvaceae</taxon>
        <taxon>Malvoideae</taxon>
        <taxon>Gossypium</taxon>
    </lineage>
</organism>
<reference evidence="1 2" key="1">
    <citation type="journal article" date="2019" name="Genome Biol. Evol.">
        <title>Insights into the evolution of the New World diploid cottons (Gossypium, subgenus Houzingenia) based on genome sequencing.</title>
        <authorList>
            <person name="Grover C.E."/>
            <person name="Arick M.A. 2nd"/>
            <person name="Thrash A."/>
            <person name="Conover J.L."/>
            <person name="Sanders W.S."/>
            <person name="Peterson D.G."/>
            <person name="Frelichowski J.E."/>
            <person name="Scheffler J.A."/>
            <person name="Scheffler B.E."/>
            <person name="Wendel J.F."/>
        </authorList>
    </citation>
    <scope>NUCLEOTIDE SEQUENCE [LARGE SCALE GENOMIC DNA]</scope>
    <source>
        <strain evidence="1">1</strain>
        <tissue evidence="1">Leaf</tissue>
    </source>
</reference>
<sequence>MGSCSNLLTAAVRAGFADDKLLTSELKSPRSINALASKIRMLAFPKLWEVFSFMTSRSRNYWIEVVFQQPIEEIQLVFHTMKALNFQNCFAEFNLPLNSVKLNNKWI</sequence>
<dbReference type="Proteomes" id="UP000593576">
    <property type="component" value="Unassembled WGS sequence"/>
</dbReference>
<name>A0A7J9LNP4_GOSSC</name>
<accession>A0A7J9LNP4</accession>
<keyword evidence="2" id="KW-1185">Reference proteome</keyword>
<comment type="caution">
    <text evidence="1">The sequence shown here is derived from an EMBL/GenBank/DDBJ whole genome shotgun (WGS) entry which is preliminary data.</text>
</comment>
<evidence type="ECO:0000313" key="1">
    <source>
        <dbReference type="EMBL" id="MBA0860261.1"/>
    </source>
</evidence>
<proteinExistence type="predicted"/>
<dbReference type="AlphaFoldDB" id="A0A7J9LNP4"/>
<dbReference type="EMBL" id="JABFAF010000007">
    <property type="protein sequence ID" value="MBA0860261.1"/>
    <property type="molecule type" value="Genomic_DNA"/>
</dbReference>
<evidence type="ECO:0000313" key="2">
    <source>
        <dbReference type="Proteomes" id="UP000593576"/>
    </source>
</evidence>
<gene>
    <name evidence="1" type="ORF">Goshw_015867</name>
</gene>